<feature type="transmembrane region" description="Helical" evidence="1">
    <location>
        <begin position="706"/>
        <end position="724"/>
    </location>
</feature>
<dbReference type="OrthoDB" id="8664525at2"/>
<feature type="transmembrane region" description="Helical" evidence="1">
    <location>
        <begin position="736"/>
        <end position="754"/>
    </location>
</feature>
<name>A0A4V2UI59_PAULE</name>
<reference evidence="3 4" key="1">
    <citation type="submission" date="2019-03" db="EMBL/GenBank/DDBJ databases">
        <title>Genomic Encyclopedia of Type Strains, Phase IV (KMG-IV): sequencing the most valuable type-strain genomes for metagenomic binning, comparative biology and taxonomic classification.</title>
        <authorList>
            <person name="Goeker M."/>
        </authorList>
    </citation>
    <scope>NUCLEOTIDE SEQUENCE [LARGE SCALE GENOMIC DNA]</scope>
    <source>
        <strain evidence="3 4">DSM 7445</strain>
    </source>
</reference>
<protein>
    <recommendedName>
        <fullName evidence="2">Toxin VasX N-terminal region domain-containing protein</fullName>
    </recommendedName>
</protein>
<comment type="caution">
    <text evidence="3">The sequence shown here is derived from an EMBL/GenBank/DDBJ whole genome shotgun (WGS) entry which is preliminary data.</text>
</comment>
<evidence type="ECO:0000259" key="2">
    <source>
        <dbReference type="Pfam" id="PF20249"/>
    </source>
</evidence>
<dbReference type="InterPro" id="IPR048126">
    <property type="entry name" value="Toxin_VasX"/>
</dbReference>
<dbReference type="InterPro" id="IPR046864">
    <property type="entry name" value="VasX_N"/>
</dbReference>
<evidence type="ECO:0000313" key="3">
    <source>
        <dbReference type="EMBL" id="TCS33314.1"/>
    </source>
</evidence>
<dbReference type="AlphaFoldDB" id="A0A4V2UI59"/>
<proteinExistence type="predicted"/>
<keyword evidence="1" id="KW-0812">Transmembrane</keyword>
<keyword evidence="1" id="KW-0472">Membrane</keyword>
<dbReference type="CDD" id="cd20707">
    <property type="entry name" value="MIX_III"/>
    <property type="match status" value="1"/>
</dbReference>
<accession>A0A4V2UI59</accession>
<keyword evidence="1" id="KW-1133">Transmembrane helix</keyword>
<organism evidence="3 4">
    <name type="scientific">Paucimonas lemoignei</name>
    <name type="common">Pseudomonas lemoignei</name>
    <dbReference type="NCBI Taxonomy" id="29443"/>
    <lineage>
        <taxon>Bacteria</taxon>
        <taxon>Pseudomonadati</taxon>
        <taxon>Pseudomonadota</taxon>
        <taxon>Betaproteobacteria</taxon>
        <taxon>Burkholderiales</taxon>
        <taxon>Burkholderiaceae</taxon>
        <taxon>Paucimonas</taxon>
    </lineage>
</organism>
<dbReference type="Proteomes" id="UP000295382">
    <property type="component" value="Unassembled WGS sequence"/>
</dbReference>
<dbReference type="RefSeq" id="WP_132260269.1">
    <property type="nucleotide sequence ID" value="NZ_SLZQ01000017.1"/>
</dbReference>
<evidence type="ECO:0000313" key="4">
    <source>
        <dbReference type="Proteomes" id="UP000295382"/>
    </source>
</evidence>
<evidence type="ECO:0000256" key="1">
    <source>
        <dbReference type="SAM" id="Phobius"/>
    </source>
</evidence>
<gene>
    <name evidence="3" type="ORF">EDC30_11769</name>
</gene>
<dbReference type="EMBL" id="SLZQ01000017">
    <property type="protein sequence ID" value="TCS33314.1"/>
    <property type="molecule type" value="Genomic_DNA"/>
</dbReference>
<sequence>MKFQAKPGCEFCDKYGLPVLVVRYATAPETAAAPKTKALDLDGKDFGDIGGKLHYTRRLLRSGYLYVYDEARNRWEGYYITPDAHLMKFEVNKPLPTAYASNPQPCEDSGHREVAGMVTIRDPKNATNVWFGFSDVEWTEKVLNEHASAEYRKKHMQKVDVKQALAKAKQPNVHPIKELDKKVAEFACDPLRATAVNAFYDSPFKFNPRKLQLKESLAAADSLRKDGGVIVSLHDPVAVATELAGWMNLRLENYLEANKKDPDYARKIAVSSAILQLRNVVKDHAEHSLIDDAEQSEFLERIFTTVSPSRDNLEENFQKTGKPSLQAVQKAQASAWQRYTHRQNGHQTRFDETVVEDFHKDYNAKLNAFIEADINPLGASHVAWTSSQHMAYSMACNFDPTDIRSGVAYTQTVITFIRGTEGVKPCFAHYEKWLDQNEFKPENVLLRALVYNNDKLAKDVEEATKFDPRALPWDAPISTYKAAMEKMGGGHADRAAVLMGHMMGPLMKVGERFLDGSSKAVITLLGVYSGKGWRRLHFQGKRKELRAFLARQIIESSGNTMTDSQVKKAVAREIKRAQIRGEKLQGQRGMKWVVLLEPATGQMRTPQTLEEIRFNNFKKTIATNVRLGICTGILQAICLTKAIADEGKALEADKAEAQWRLFAGGLAVAGTIGEAIGTVVENATQANLRWVQGLKVVKAGAVLRTGGRAFGIIGAAIMATWDLLKGWEELRKKDFLTAGLYFGSALFGVATAIALTFFTFNPFTLLLVVAFIGIAYWLETTKDNAIQSWIENCIFGINNTYKEGSLEMKELAKALS</sequence>
<feature type="domain" description="Toxin VasX N-terminal region" evidence="2">
    <location>
        <begin position="9"/>
        <end position="163"/>
    </location>
</feature>
<dbReference type="Pfam" id="PF20249">
    <property type="entry name" value="VasX_N"/>
    <property type="match status" value="1"/>
</dbReference>
<feature type="transmembrane region" description="Helical" evidence="1">
    <location>
        <begin position="760"/>
        <end position="778"/>
    </location>
</feature>
<keyword evidence="4" id="KW-1185">Reference proteome</keyword>
<dbReference type="NCBIfam" id="NF041559">
    <property type="entry name" value="BTH_I2691_fam"/>
    <property type="match status" value="1"/>
</dbReference>